<gene>
    <name evidence="2" type="ORF">CHH28_13490</name>
</gene>
<feature type="signal peptide" evidence="1">
    <location>
        <begin position="1"/>
        <end position="20"/>
    </location>
</feature>
<dbReference type="Proteomes" id="UP000202440">
    <property type="component" value="Chromosome"/>
</dbReference>
<keyword evidence="1" id="KW-0732">Signal</keyword>
<proteinExistence type="predicted"/>
<keyword evidence="3" id="KW-1185">Reference proteome</keyword>
<name>A0A222FLS4_9GAMM</name>
<evidence type="ECO:0000256" key="1">
    <source>
        <dbReference type="SAM" id="SignalP"/>
    </source>
</evidence>
<evidence type="ECO:0008006" key="4">
    <source>
        <dbReference type="Google" id="ProtNLM"/>
    </source>
</evidence>
<dbReference type="RefSeq" id="WP_094060798.1">
    <property type="nucleotide sequence ID" value="NZ_CP022530.1"/>
</dbReference>
<feature type="chain" id="PRO_5013211292" description="Lipocalin-like domain-containing protein" evidence="1">
    <location>
        <begin position="21"/>
        <end position="114"/>
    </location>
</feature>
<evidence type="ECO:0000313" key="3">
    <source>
        <dbReference type="Proteomes" id="UP000202440"/>
    </source>
</evidence>
<sequence>MKASFMALAASLLVVGAAQAKPFLQQDLMGSWCHHTTEYADGNQSNERASYVFGADQQVRMQDPSYETRSRYQLKGSRLKMGALGKYSVLQLTAKQLLLKQGNGSVMYLKRGQC</sequence>
<dbReference type="KEGG" id="bsan:CHH28_13490"/>
<dbReference type="AlphaFoldDB" id="A0A222FLS4"/>
<protein>
    <recommendedName>
        <fullName evidence="4">Lipocalin-like domain-containing protein</fullName>
    </recommendedName>
</protein>
<evidence type="ECO:0000313" key="2">
    <source>
        <dbReference type="EMBL" id="ASP39622.1"/>
    </source>
</evidence>
<reference evidence="2 3" key="1">
    <citation type="submission" date="2017-07" db="EMBL/GenBank/DDBJ databases">
        <title>Annotated genome sequence of Bacterioplanes sanyensis isolated from Red Sea.</title>
        <authorList>
            <person name="Rehman Z.U."/>
        </authorList>
    </citation>
    <scope>NUCLEOTIDE SEQUENCE [LARGE SCALE GENOMIC DNA]</scope>
    <source>
        <strain evidence="2 3">NV9</strain>
    </source>
</reference>
<accession>A0A222FLS4</accession>
<dbReference type="EMBL" id="CP022530">
    <property type="protein sequence ID" value="ASP39622.1"/>
    <property type="molecule type" value="Genomic_DNA"/>
</dbReference>
<organism evidence="2 3">
    <name type="scientific">Bacterioplanes sanyensis</name>
    <dbReference type="NCBI Taxonomy" id="1249553"/>
    <lineage>
        <taxon>Bacteria</taxon>
        <taxon>Pseudomonadati</taxon>
        <taxon>Pseudomonadota</taxon>
        <taxon>Gammaproteobacteria</taxon>
        <taxon>Oceanospirillales</taxon>
        <taxon>Oceanospirillaceae</taxon>
        <taxon>Bacterioplanes</taxon>
    </lineage>
</organism>